<accession>A0A8A1LGG2</accession>
<gene>
    <name evidence="2" type="ORF">I7I53_06884</name>
</gene>
<evidence type="ECO:0000313" key="2">
    <source>
        <dbReference type="EMBL" id="QSS51534.1"/>
    </source>
</evidence>
<dbReference type="Proteomes" id="UP000663419">
    <property type="component" value="Chromosome 2"/>
</dbReference>
<feature type="chain" id="PRO_5034293749" evidence="1">
    <location>
        <begin position="18"/>
        <end position="99"/>
    </location>
</feature>
<keyword evidence="1" id="KW-0732">Signal</keyword>
<protein>
    <submittedName>
        <fullName evidence="2">Uncharacterized protein</fullName>
    </submittedName>
</protein>
<sequence length="99" mass="11594">MLLFSLLTHLFPSRSHSYPPKASSSSLSLWLNPPLPSWVLRKYPSKLLRMSSLKAKRLLSVWQARNIFAKKRGTTSWQESDKHPLPCRPRFQIGPWQFF</sequence>
<proteinExistence type="predicted"/>
<name>A0A8A1LGG2_AJEC8</name>
<reference evidence="2" key="1">
    <citation type="submission" date="2021-01" db="EMBL/GenBank/DDBJ databases">
        <title>Chromosome-level genome assembly of a human fungal pathogen reveals clustering of transcriptionally co-regulated genes.</title>
        <authorList>
            <person name="Voorhies M."/>
            <person name="Cohen S."/>
            <person name="Shea T.P."/>
            <person name="Petrus S."/>
            <person name="Munoz J.F."/>
            <person name="Poplawski S."/>
            <person name="Goldman W.E."/>
            <person name="Michael T."/>
            <person name="Cuomo C.A."/>
            <person name="Sil A."/>
            <person name="Beyhan S."/>
        </authorList>
    </citation>
    <scope>NUCLEOTIDE SEQUENCE</scope>
    <source>
        <strain evidence="2">H88</strain>
    </source>
</reference>
<evidence type="ECO:0000256" key="1">
    <source>
        <dbReference type="SAM" id="SignalP"/>
    </source>
</evidence>
<dbReference type="EMBL" id="CP069103">
    <property type="protein sequence ID" value="QSS51534.1"/>
    <property type="molecule type" value="Genomic_DNA"/>
</dbReference>
<dbReference type="AlphaFoldDB" id="A0A8A1LGG2"/>
<evidence type="ECO:0000313" key="3">
    <source>
        <dbReference type="Proteomes" id="UP000663419"/>
    </source>
</evidence>
<feature type="signal peptide" evidence="1">
    <location>
        <begin position="1"/>
        <end position="17"/>
    </location>
</feature>
<dbReference type="VEuPathDB" id="FungiDB:I7I53_06884"/>
<organism evidence="2 3">
    <name type="scientific">Ajellomyces capsulatus (strain H88)</name>
    <name type="common">Darling's disease fungus</name>
    <name type="synonym">Histoplasma capsulatum</name>
    <dbReference type="NCBI Taxonomy" id="544711"/>
    <lineage>
        <taxon>Eukaryota</taxon>
        <taxon>Fungi</taxon>
        <taxon>Dikarya</taxon>
        <taxon>Ascomycota</taxon>
        <taxon>Pezizomycotina</taxon>
        <taxon>Eurotiomycetes</taxon>
        <taxon>Eurotiomycetidae</taxon>
        <taxon>Onygenales</taxon>
        <taxon>Ajellomycetaceae</taxon>
        <taxon>Histoplasma</taxon>
    </lineage>
</organism>